<keyword evidence="12" id="KW-0233">DNA recombination</keyword>
<dbReference type="GO" id="GO:0015074">
    <property type="term" value="P:DNA integration"/>
    <property type="evidence" value="ECO:0007669"/>
    <property type="project" value="UniProtKB-KW"/>
</dbReference>
<dbReference type="GO" id="GO:0046872">
    <property type="term" value="F:metal ion binding"/>
    <property type="evidence" value="ECO:0007669"/>
    <property type="project" value="UniProtKB-KW"/>
</dbReference>
<feature type="domain" description="Integrase catalytic" evidence="17">
    <location>
        <begin position="53"/>
        <end position="141"/>
    </location>
</feature>
<keyword evidence="19" id="KW-1185">Reference proteome</keyword>
<evidence type="ECO:0000256" key="7">
    <source>
        <dbReference type="ARBA" id="ARBA00022842"/>
    </source>
</evidence>
<dbReference type="PROSITE" id="PS50994">
    <property type="entry name" value="INTEGRASE"/>
    <property type="match status" value="1"/>
</dbReference>
<sequence>MGLFNPDVHGFQYTITLWDHASMFTFVLPMHTKAEVPERLKLWFEVIHNHHGQFVSKKFESILAERGICLVTSAPYHPEENGEAKRVNCTINDMARAMLNNSGLPFEFWSYAQQTAAYLHNRIPHLRILPKTPIEILFNQKPTPEYIFPFGACALVFHPSEKRDNKFSAHANKSYLIGYLPSGKGWLSYQKQLKTITQSADTVFPDYQQLPVSGFDTVAQQMSIKLNNLILGQEPTDEIAAAQDLAVQSLPVRPDVAVPGNIHHALSDEDSSRWRQAAEAELDQLEKLDVWTAVEPKKGTKVIGTRWVFALKRNSDGHIVKFKACYVARGFNQRPGQDCGDTYAPTASLATLRLLLSISVQKGYTTHSFDFSSAYLYSPIDEEVYVKPPTKLRPDLKGKFLRLKKALYGTKQAGQCWWLHFKTILKSLHFSASEVESSLYVYKRDEIYIYIWMHVNNGLVVCNSTAAIDDLRAQLTAHLEVKWSTTVDKIVGLNVRHDTASIYLEQHLLATQVANTYHHRTVHQNTPLPDLPLVTSTSPPLSKPPLSAPQNPSDEHWAALDHLVGYIWKNPRKGITFNPGDASVKLYVDAGWGGEHKRSTTGFILQHYGNPIAWGSKRQDVVAMSTCAAEYVALSIATQNLANLKIVLDDIDPVSTYEILCDNQAAVLVATNNALRKKICYLQHAFYFVNDFVRRNKVKLYWILNSDQLADVFTKSLAATKH</sequence>
<dbReference type="Pfam" id="PF07727">
    <property type="entry name" value="RVT_2"/>
    <property type="match status" value="1"/>
</dbReference>
<protein>
    <recommendedName>
        <fullName evidence="17">Integrase catalytic domain-containing protein</fullName>
    </recommendedName>
</protein>
<name>A0A2N5TQ40_9BASI</name>
<keyword evidence="5" id="KW-0255">Endonuclease</keyword>
<keyword evidence="10" id="KW-0695">RNA-directed DNA polymerase</keyword>
<accession>A0A2N5TQ40</accession>
<evidence type="ECO:0000256" key="11">
    <source>
        <dbReference type="ARBA" id="ARBA00022932"/>
    </source>
</evidence>
<dbReference type="AlphaFoldDB" id="A0A2N5TQ40"/>
<dbReference type="EMBL" id="PGCJ01000478">
    <property type="protein sequence ID" value="PLW27616.1"/>
    <property type="molecule type" value="Genomic_DNA"/>
</dbReference>
<keyword evidence="9" id="KW-0229">DNA integration</keyword>
<keyword evidence="13" id="KW-0511">Multifunctional enzyme</keyword>
<evidence type="ECO:0000256" key="15">
    <source>
        <dbReference type="ARBA" id="ARBA00049244"/>
    </source>
</evidence>
<organism evidence="18 19">
    <name type="scientific">Puccinia coronata f. sp. avenae</name>
    <dbReference type="NCBI Taxonomy" id="200324"/>
    <lineage>
        <taxon>Eukaryota</taxon>
        <taxon>Fungi</taxon>
        <taxon>Dikarya</taxon>
        <taxon>Basidiomycota</taxon>
        <taxon>Pucciniomycotina</taxon>
        <taxon>Pucciniomycetes</taxon>
        <taxon>Pucciniales</taxon>
        <taxon>Pucciniaceae</taxon>
        <taxon>Puccinia</taxon>
    </lineage>
</organism>
<dbReference type="PANTHER" id="PTHR42648">
    <property type="entry name" value="TRANSPOSASE, PUTATIVE-RELATED"/>
    <property type="match status" value="1"/>
</dbReference>
<evidence type="ECO:0000256" key="10">
    <source>
        <dbReference type="ARBA" id="ARBA00022918"/>
    </source>
</evidence>
<dbReference type="GO" id="GO:0003964">
    <property type="term" value="F:RNA-directed DNA polymerase activity"/>
    <property type="evidence" value="ECO:0007669"/>
    <property type="project" value="UniProtKB-KW"/>
</dbReference>
<keyword evidence="2" id="KW-0548">Nucleotidyltransferase</keyword>
<evidence type="ECO:0000313" key="19">
    <source>
        <dbReference type="Proteomes" id="UP000235388"/>
    </source>
</evidence>
<dbReference type="InterPro" id="IPR012337">
    <property type="entry name" value="RNaseH-like_sf"/>
</dbReference>
<keyword evidence="8" id="KW-0694">RNA-binding</keyword>
<dbReference type="CDD" id="cd09272">
    <property type="entry name" value="RNase_HI_RT_Ty1"/>
    <property type="match status" value="1"/>
</dbReference>
<dbReference type="Gene3D" id="3.30.420.10">
    <property type="entry name" value="Ribonuclease H-like superfamily/Ribonuclease H"/>
    <property type="match status" value="1"/>
</dbReference>
<evidence type="ECO:0000256" key="13">
    <source>
        <dbReference type="ARBA" id="ARBA00023268"/>
    </source>
</evidence>
<evidence type="ECO:0000256" key="4">
    <source>
        <dbReference type="ARBA" id="ARBA00022723"/>
    </source>
</evidence>
<reference evidence="18 19" key="1">
    <citation type="submission" date="2017-11" db="EMBL/GenBank/DDBJ databases">
        <title>De novo assembly and phasing of dikaryotic genomes from two isolates of Puccinia coronata f. sp. avenae, the causal agent of oat crown rust.</title>
        <authorList>
            <person name="Miller M.E."/>
            <person name="Zhang Y."/>
            <person name="Omidvar V."/>
            <person name="Sperschneider J."/>
            <person name="Schwessinger B."/>
            <person name="Raley C."/>
            <person name="Palmer J.M."/>
            <person name="Garnica D."/>
            <person name="Upadhyaya N."/>
            <person name="Rathjen J."/>
            <person name="Taylor J.M."/>
            <person name="Park R.F."/>
            <person name="Dodds P.N."/>
            <person name="Hirsch C.D."/>
            <person name="Kianian S.F."/>
            <person name="Figueroa M."/>
        </authorList>
    </citation>
    <scope>NUCLEOTIDE SEQUENCE [LARGE SCALE GENOMIC DNA]</scope>
    <source>
        <strain evidence="18">12NC29</strain>
    </source>
</reference>
<evidence type="ECO:0000256" key="1">
    <source>
        <dbReference type="ARBA" id="ARBA00022578"/>
    </source>
</evidence>
<keyword evidence="1" id="KW-0815">Transposition</keyword>
<evidence type="ECO:0000256" key="5">
    <source>
        <dbReference type="ARBA" id="ARBA00022759"/>
    </source>
</evidence>
<dbReference type="OrthoDB" id="3054497at2759"/>
<dbReference type="InterPro" id="IPR043502">
    <property type="entry name" value="DNA/RNA_pol_sf"/>
</dbReference>
<comment type="caution">
    <text evidence="18">The sequence shown here is derived from an EMBL/GenBank/DDBJ whole genome shotgun (WGS) entry which is preliminary data.</text>
</comment>
<keyword evidence="11" id="KW-0808">Transferase</keyword>
<evidence type="ECO:0000256" key="16">
    <source>
        <dbReference type="SAM" id="MobiDB-lite"/>
    </source>
</evidence>
<evidence type="ECO:0000256" key="2">
    <source>
        <dbReference type="ARBA" id="ARBA00022695"/>
    </source>
</evidence>
<dbReference type="Proteomes" id="UP000235388">
    <property type="component" value="Unassembled WGS sequence"/>
</dbReference>
<gene>
    <name evidence="18" type="ORF">PCANC_26367</name>
</gene>
<keyword evidence="7" id="KW-0460">Magnesium</keyword>
<dbReference type="SUPFAM" id="SSF56672">
    <property type="entry name" value="DNA/RNA polymerases"/>
    <property type="match status" value="1"/>
</dbReference>
<proteinExistence type="predicted"/>
<feature type="region of interest" description="Disordered" evidence="16">
    <location>
        <begin position="524"/>
        <end position="552"/>
    </location>
</feature>
<dbReference type="InterPro" id="IPR039537">
    <property type="entry name" value="Retrotran_Ty1/copia-like"/>
</dbReference>
<dbReference type="GO" id="GO:0005634">
    <property type="term" value="C:nucleus"/>
    <property type="evidence" value="ECO:0007669"/>
    <property type="project" value="UniProtKB-ARBA"/>
</dbReference>
<evidence type="ECO:0000256" key="14">
    <source>
        <dbReference type="ARBA" id="ARBA00048173"/>
    </source>
</evidence>
<evidence type="ECO:0000256" key="6">
    <source>
        <dbReference type="ARBA" id="ARBA00022801"/>
    </source>
</evidence>
<evidence type="ECO:0000256" key="9">
    <source>
        <dbReference type="ARBA" id="ARBA00022908"/>
    </source>
</evidence>
<dbReference type="GO" id="GO:0003887">
    <property type="term" value="F:DNA-directed DNA polymerase activity"/>
    <property type="evidence" value="ECO:0007669"/>
    <property type="project" value="UniProtKB-KW"/>
</dbReference>
<dbReference type="SUPFAM" id="SSF53098">
    <property type="entry name" value="Ribonuclease H-like"/>
    <property type="match status" value="1"/>
</dbReference>
<evidence type="ECO:0000256" key="12">
    <source>
        <dbReference type="ARBA" id="ARBA00023172"/>
    </source>
</evidence>
<evidence type="ECO:0000259" key="17">
    <source>
        <dbReference type="PROSITE" id="PS50994"/>
    </source>
</evidence>
<dbReference type="GO" id="GO:0004519">
    <property type="term" value="F:endonuclease activity"/>
    <property type="evidence" value="ECO:0007669"/>
    <property type="project" value="UniProtKB-KW"/>
</dbReference>
<comment type="catalytic activity">
    <reaction evidence="15">
        <text>DNA(n) + a 2'-deoxyribonucleoside 5'-triphosphate = DNA(n+1) + diphosphate</text>
        <dbReference type="Rhea" id="RHEA:22508"/>
        <dbReference type="Rhea" id="RHEA-COMP:17339"/>
        <dbReference type="Rhea" id="RHEA-COMP:17340"/>
        <dbReference type="ChEBI" id="CHEBI:33019"/>
        <dbReference type="ChEBI" id="CHEBI:61560"/>
        <dbReference type="ChEBI" id="CHEBI:173112"/>
        <dbReference type="EC" id="2.7.7.7"/>
    </reaction>
</comment>
<feature type="compositionally biased region" description="Low complexity" evidence="16">
    <location>
        <begin position="526"/>
        <end position="540"/>
    </location>
</feature>
<keyword evidence="11" id="KW-0239">DNA-directed DNA polymerase</keyword>
<dbReference type="GO" id="GO:0016787">
    <property type="term" value="F:hydrolase activity"/>
    <property type="evidence" value="ECO:0007669"/>
    <property type="project" value="UniProtKB-KW"/>
</dbReference>
<dbReference type="GO" id="GO:0032196">
    <property type="term" value="P:transposition"/>
    <property type="evidence" value="ECO:0007669"/>
    <property type="project" value="UniProtKB-KW"/>
</dbReference>
<evidence type="ECO:0000256" key="3">
    <source>
        <dbReference type="ARBA" id="ARBA00022722"/>
    </source>
</evidence>
<dbReference type="InterPro" id="IPR001584">
    <property type="entry name" value="Integrase_cat-core"/>
</dbReference>
<dbReference type="InterPro" id="IPR013103">
    <property type="entry name" value="RVT_2"/>
</dbReference>
<dbReference type="InterPro" id="IPR036397">
    <property type="entry name" value="RNaseH_sf"/>
</dbReference>
<dbReference type="GO" id="GO:0006310">
    <property type="term" value="P:DNA recombination"/>
    <property type="evidence" value="ECO:0007669"/>
    <property type="project" value="UniProtKB-KW"/>
</dbReference>
<evidence type="ECO:0000313" key="18">
    <source>
        <dbReference type="EMBL" id="PLW27616.1"/>
    </source>
</evidence>
<keyword evidence="4" id="KW-0479">Metal-binding</keyword>
<comment type="catalytic activity">
    <reaction evidence="14">
        <text>DNA(n) + a 2'-deoxyribonucleoside 5'-triphosphate = DNA(n+1) + diphosphate</text>
        <dbReference type="Rhea" id="RHEA:22508"/>
        <dbReference type="Rhea" id="RHEA-COMP:17339"/>
        <dbReference type="Rhea" id="RHEA-COMP:17340"/>
        <dbReference type="ChEBI" id="CHEBI:33019"/>
        <dbReference type="ChEBI" id="CHEBI:61560"/>
        <dbReference type="ChEBI" id="CHEBI:173112"/>
        <dbReference type="EC" id="2.7.7.49"/>
    </reaction>
</comment>
<dbReference type="PANTHER" id="PTHR42648:SF11">
    <property type="entry name" value="TRANSPOSON TY4-P GAG-POL POLYPROTEIN"/>
    <property type="match status" value="1"/>
</dbReference>
<dbReference type="STRING" id="200324.A0A2N5TQ40"/>
<evidence type="ECO:0000256" key="8">
    <source>
        <dbReference type="ARBA" id="ARBA00022884"/>
    </source>
</evidence>
<keyword evidence="3" id="KW-0540">Nuclease</keyword>
<dbReference type="GO" id="GO:0003723">
    <property type="term" value="F:RNA binding"/>
    <property type="evidence" value="ECO:0007669"/>
    <property type="project" value="UniProtKB-KW"/>
</dbReference>
<keyword evidence="6" id="KW-0378">Hydrolase</keyword>